<gene>
    <name evidence="2" type="ORF">Ga0080574_TMP1071</name>
</gene>
<feature type="region of interest" description="Disordered" evidence="1">
    <location>
        <begin position="1"/>
        <end position="38"/>
    </location>
</feature>
<keyword evidence="3" id="KW-1185">Reference proteome</keyword>
<proteinExistence type="predicted"/>
<dbReference type="Proteomes" id="UP000187059">
    <property type="component" value="Chromosome"/>
</dbReference>
<evidence type="ECO:0000313" key="3">
    <source>
        <dbReference type="Proteomes" id="UP000187059"/>
    </source>
</evidence>
<accession>A0A1P8UPU2</accession>
<protein>
    <submittedName>
        <fullName evidence="2">Uncharacterized protein</fullName>
    </submittedName>
</protein>
<reference evidence="2 3" key="1">
    <citation type="submission" date="2016-04" db="EMBL/GenBank/DDBJ databases">
        <title>Deep-sea bacteria in the southern Pacific.</title>
        <authorList>
            <person name="Tang K."/>
        </authorList>
    </citation>
    <scope>NUCLEOTIDE SEQUENCE [LARGE SCALE GENOMIC DNA]</scope>
    <source>
        <strain evidence="2 3">JLT2014</strain>
    </source>
</reference>
<organism evidence="2 3">
    <name type="scientific">Salipiger abyssi</name>
    <dbReference type="NCBI Taxonomy" id="1250539"/>
    <lineage>
        <taxon>Bacteria</taxon>
        <taxon>Pseudomonadati</taxon>
        <taxon>Pseudomonadota</taxon>
        <taxon>Alphaproteobacteria</taxon>
        <taxon>Rhodobacterales</taxon>
        <taxon>Roseobacteraceae</taxon>
        <taxon>Salipiger</taxon>
    </lineage>
</organism>
<dbReference type="KEGG" id="paby:Ga0080574_TMP1071"/>
<evidence type="ECO:0000256" key="1">
    <source>
        <dbReference type="SAM" id="MobiDB-lite"/>
    </source>
</evidence>
<sequence length="38" mass="4434">MPTIARHCRSPFADRRVVKKSPDNRKRVQKTPLARTLC</sequence>
<evidence type="ECO:0000313" key="2">
    <source>
        <dbReference type="EMBL" id="APZ51405.1"/>
    </source>
</evidence>
<feature type="compositionally biased region" description="Basic and acidic residues" evidence="1">
    <location>
        <begin position="12"/>
        <end position="26"/>
    </location>
</feature>
<dbReference type="STRING" id="1250539.Ga0080574_TMP1071"/>
<dbReference type="EMBL" id="CP015093">
    <property type="protein sequence ID" value="APZ51405.1"/>
    <property type="molecule type" value="Genomic_DNA"/>
</dbReference>
<name>A0A1P8UPU2_9RHOB</name>
<dbReference type="AlphaFoldDB" id="A0A1P8UPU2"/>